<keyword evidence="1" id="KW-0812">Transmembrane</keyword>
<dbReference type="Proteomes" id="UP000035680">
    <property type="component" value="Unassembled WGS sequence"/>
</dbReference>
<organism evidence="2 3">
    <name type="scientific">Strongyloides venezuelensis</name>
    <name type="common">Threadworm</name>
    <dbReference type="NCBI Taxonomy" id="75913"/>
    <lineage>
        <taxon>Eukaryota</taxon>
        <taxon>Metazoa</taxon>
        <taxon>Ecdysozoa</taxon>
        <taxon>Nematoda</taxon>
        <taxon>Chromadorea</taxon>
        <taxon>Rhabditida</taxon>
        <taxon>Tylenchina</taxon>
        <taxon>Panagrolaimomorpha</taxon>
        <taxon>Strongyloidoidea</taxon>
        <taxon>Strongyloididae</taxon>
        <taxon>Strongyloides</taxon>
    </lineage>
</organism>
<reference evidence="3" key="2">
    <citation type="submission" date="2015-08" db="UniProtKB">
        <authorList>
            <consortium name="WormBaseParasite"/>
        </authorList>
    </citation>
    <scope>IDENTIFICATION</scope>
</reference>
<protein>
    <submittedName>
        <fullName evidence="3">Uncharacterized protein</fullName>
    </submittedName>
</protein>
<feature type="transmembrane region" description="Helical" evidence="1">
    <location>
        <begin position="6"/>
        <end position="24"/>
    </location>
</feature>
<keyword evidence="1" id="KW-0472">Membrane</keyword>
<dbReference type="AlphaFoldDB" id="A0A0K0F253"/>
<accession>A0A0K0F253</accession>
<sequence length="77" mass="9360">MNFFSNWFLSCYPVIIIFVFKTITKIQNISYHPNQFGFIFQITLVQIFVILNLNKKNVYFYAYLNYNFLLVITSRDR</sequence>
<dbReference type="WBParaSite" id="SVE_0287900.1">
    <property type="protein sequence ID" value="SVE_0287900.1"/>
    <property type="gene ID" value="SVE_0287900"/>
</dbReference>
<evidence type="ECO:0000313" key="3">
    <source>
        <dbReference type="WBParaSite" id="SVE_0287900.1"/>
    </source>
</evidence>
<reference evidence="2" key="1">
    <citation type="submission" date="2014-07" db="EMBL/GenBank/DDBJ databases">
        <authorList>
            <person name="Martin A.A"/>
            <person name="De Silva N."/>
        </authorList>
    </citation>
    <scope>NUCLEOTIDE SEQUENCE</scope>
</reference>
<evidence type="ECO:0000256" key="1">
    <source>
        <dbReference type="SAM" id="Phobius"/>
    </source>
</evidence>
<evidence type="ECO:0000313" key="2">
    <source>
        <dbReference type="Proteomes" id="UP000035680"/>
    </source>
</evidence>
<keyword evidence="1" id="KW-1133">Transmembrane helix</keyword>
<proteinExistence type="predicted"/>
<keyword evidence="2" id="KW-1185">Reference proteome</keyword>
<feature type="transmembrane region" description="Helical" evidence="1">
    <location>
        <begin position="36"/>
        <end position="52"/>
    </location>
</feature>
<name>A0A0K0F253_STRVS</name>